<feature type="binding site" evidence="5">
    <location>
        <position position="133"/>
    </location>
    <ligand>
        <name>ATP</name>
        <dbReference type="ChEBI" id="CHEBI:30616"/>
    </ligand>
</feature>
<dbReference type="GO" id="GO:0005524">
    <property type="term" value="F:ATP binding"/>
    <property type="evidence" value="ECO:0007669"/>
    <property type="project" value="UniProtKB-UniRule"/>
</dbReference>
<dbReference type="STRING" id="1798676.A3B90_02810"/>
<comment type="domain">
    <text evidence="5">Consists of three domains, a large central CORE domain and two small peripheral domains, NMPbind and LID, which undergo movements during catalysis. The LID domain closes over the site of phosphoryl transfer upon ATP binding. Assembling and dissambling the active center during each catalytic cycle provides an effective means to prevent ATP hydrolysis.</text>
</comment>
<dbReference type="Pfam" id="PF00406">
    <property type="entry name" value="ADK"/>
    <property type="match status" value="1"/>
</dbReference>
<comment type="caution">
    <text evidence="8">The sequence shown here is derived from an EMBL/GenBank/DDBJ whole genome shotgun (WGS) entry which is preliminary data.</text>
</comment>
<comment type="catalytic activity">
    <reaction evidence="5 7">
        <text>AMP + ATP = 2 ADP</text>
        <dbReference type="Rhea" id="RHEA:12973"/>
        <dbReference type="ChEBI" id="CHEBI:30616"/>
        <dbReference type="ChEBI" id="CHEBI:456215"/>
        <dbReference type="ChEBI" id="CHEBI:456216"/>
        <dbReference type="EC" id="2.7.4.3"/>
    </reaction>
</comment>
<dbReference type="GO" id="GO:0004017">
    <property type="term" value="F:AMP kinase activity"/>
    <property type="evidence" value="ECO:0007669"/>
    <property type="project" value="UniProtKB-UniRule"/>
</dbReference>
<sequence>MKKIVILLGVPGSGKGTQARRLAERYGYVHVSTGDLLRALLSKTDPTPAEQEALAIMKEGGLVSDEFILDLTCREIQKHTTAGKGVVLDGAIRTPEQAKGYDAFFDTHSLSQEVIVIEMTLSDEIARNRLLKRKVCQKCGHIIPYAPDNESKTICDECGGQLVVRSDDNPETIEKRIRAQGNDMIRPIREYFQNKGVLIQVDGSRSIDEVDIEVQSILENQ</sequence>
<feature type="binding site" evidence="5">
    <location>
        <position position="165"/>
    </location>
    <ligand>
        <name>AMP</name>
        <dbReference type="ChEBI" id="CHEBI:456215"/>
    </ligand>
</feature>
<reference evidence="8 9" key="1">
    <citation type="journal article" date="2016" name="Nat. Commun.">
        <title>Thousands of microbial genomes shed light on interconnected biogeochemical processes in an aquifer system.</title>
        <authorList>
            <person name="Anantharaman K."/>
            <person name="Brown C.T."/>
            <person name="Hug L.A."/>
            <person name="Sharon I."/>
            <person name="Castelle C.J."/>
            <person name="Probst A.J."/>
            <person name="Thomas B.C."/>
            <person name="Singh A."/>
            <person name="Wilkins M.J."/>
            <person name="Karaoz U."/>
            <person name="Brodie E.L."/>
            <person name="Williams K.H."/>
            <person name="Hubbard S.S."/>
            <person name="Banfield J.F."/>
        </authorList>
    </citation>
    <scope>NUCLEOTIDE SEQUENCE [LARGE SCALE GENOMIC DNA]</scope>
</reference>
<evidence type="ECO:0000256" key="5">
    <source>
        <dbReference type="HAMAP-Rule" id="MF_00235"/>
    </source>
</evidence>
<evidence type="ECO:0000256" key="7">
    <source>
        <dbReference type="RuleBase" id="RU003331"/>
    </source>
</evidence>
<dbReference type="GO" id="GO:0005737">
    <property type="term" value="C:cytoplasm"/>
    <property type="evidence" value="ECO:0007669"/>
    <property type="project" value="UniProtKB-SubCell"/>
</dbReference>
<comment type="similarity">
    <text evidence="5 6">Belongs to the adenylate kinase family.</text>
</comment>
<comment type="pathway">
    <text evidence="5">Purine metabolism; AMP biosynthesis via salvage pathway; AMP from ADP: step 1/1.</text>
</comment>
<dbReference type="PRINTS" id="PR00094">
    <property type="entry name" value="ADENYLTKNASE"/>
</dbReference>
<dbReference type="Gene3D" id="3.40.50.300">
    <property type="entry name" value="P-loop containing nucleotide triphosphate hydrolases"/>
    <property type="match status" value="1"/>
</dbReference>
<organism evidence="8 9">
    <name type="scientific">Candidatus Magasanikbacteria bacterium RIFCSPHIGHO2_02_FULL_41_13</name>
    <dbReference type="NCBI Taxonomy" id="1798676"/>
    <lineage>
        <taxon>Bacteria</taxon>
        <taxon>Candidatus Magasanikiibacteriota</taxon>
    </lineage>
</organism>
<gene>
    <name evidence="5" type="primary">adk</name>
    <name evidence="8" type="ORF">A3B90_02810</name>
</gene>
<feature type="binding site" evidence="5">
    <location>
        <begin position="61"/>
        <end position="63"/>
    </location>
    <ligand>
        <name>AMP</name>
        <dbReference type="ChEBI" id="CHEBI:456215"/>
    </ligand>
</feature>
<feature type="binding site" evidence="5">
    <location>
        <position position="176"/>
    </location>
    <ligand>
        <name>AMP</name>
        <dbReference type="ChEBI" id="CHEBI:456215"/>
    </ligand>
</feature>
<dbReference type="UniPathway" id="UPA00588">
    <property type="reaction ID" value="UER00649"/>
</dbReference>
<evidence type="ECO:0000256" key="4">
    <source>
        <dbReference type="ARBA" id="ARBA00022777"/>
    </source>
</evidence>
<feature type="binding site" evidence="5">
    <location>
        <begin position="12"/>
        <end position="17"/>
    </location>
    <ligand>
        <name>ATP</name>
        <dbReference type="ChEBI" id="CHEBI:30616"/>
    </ligand>
</feature>
<evidence type="ECO:0000256" key="6">
    <source>
        <dbReference type="RuleBase" id="RU003330"/>
    </source>
</evidence>
<keyword evidence="4 5" id="KW-0418">Kinase</keyword>
<dbReference type="HAMAP" id="MF_00235">
    <property type="entry name" value="Adenylate_kinase_Adk"/>
    <property type="match status" value="1"/>
</dbReference>
<keyword evidence="5" id="KW-0963">Cytoplasm</keyword>
<dbReference type="SUPFAM" id="SSF52540">
    <property type="entry name" value="P-loop containing nucleoside triphosphate hydrolases"/>
    <property type="match status" value="1"/>
</dbReference>
<dbReference type="CDD" id="cd01428">
    <property type="entry name" value="ADK"/>
    <property type="match status" value="1"/>
</dbReference>
<name>A0A1F6M3G6_9BACT</name>
<dbReference type="InterPro" id="IPR027417">
    <property type="entry name" value="P-loop_NTPase"/>
</dbReference>
<comment type="subunit">
    <text evidence="5 7">Monomer.</text>
</comment>
<dbReference type="EMBL" id="MFPX01000024">
    <property type="protein sequence ID" value="OGH66201.1"/>
    <property type="molecule type" value="Genomic_DNA"/>
</dbReference>
<comment type="caution">
    <text evidence="5">Lacks conserved residue(s) required for the propagation of feature annotation.</text>
</comment>
<keyword evidence="2 5" id="KW-0545">Nucleotide biosynthesis</keyword>
<evidence type="ECO:0000313" key="9">
    <source>
        <dbReference type="Proteomes" id="UP000178742"/>
    </source>
</evidence>
<feature type="binding site" evidence="5">
    <location>
        <position position="33"/>
    </location>
    <ligand>
        <name>AMP</name>
        <dbReference type="ChEBI" id="CHEBI:456215"/>
    </ligand>
</feature>
<evidence type="ECO:0000256" key="3">
    <source>
        <dbReference type="ARBA" id="ARBA00022741"/>
    </source>
</evidence>
<feature type="binding site" evidence="5">
    <location>
        <position position="38"/>
    </location>
    <ligand>
        <name>AMP</name>
        <dbReference type="ChEBI" id="CHEBI:456215"/>
    </ligand>
</feature>
<dbReference type="AlphaFoldDB" id="A0A1F6M3G6"/>
<accession>A0A1F6M3G6</accession>
<dbReference type="NCBIfam" id="TIGR01351">
    <property type="entry name" value="adk"/>
    <property type="match status" value="1"/>
</dbReference>
<feature type="binding site" evidence="5">
    <location>
        <position position="97"/>
    </location>
    <ligand>
        <name>AMP</name>
        <dbReference type="ChEBI" id="CHEBI:456215"/>
    </ligand>
</feature>
<comment type="function">
    <text evidence="5">Catalyzes the reversible transfer of the terminal phosphate group between ATP and AMP. Plays an important role in cellular energy homeostasis and in adenine nucleotide metabolism.</text>
</comment>
<evidence type="ECO:0000256" key="1">
    <source>
        <dbReference type="ARBA" id="ARBA00022679"/>
    </source>
</evidence>
<feature type="binding site" evidence="5">
    <location>
        <position position="205"/>
    </location>
    <ligand>
        <name>ATP</name>
        <dbReference type="ChEBI" id="CHEBI:30616"/>
    </ligand>
</feature>
<dbReference type="InterPro" id="IPR000850">
    <property type="entry name" value="Adenylat/UMP-CMP_kin"/>
</dbReference>
<dbReference type="PANTHER" id="PTHR23359">
    <property type="entry name" value="NUCLEOTIDE KINASE"/>
    <property type="match status" value="1"/>
</dbReference>
<dbReference type="EC" id="2.7.4.3" evidence="5 7"/>
<dbReference type="Proteomes" id="UP000178742">
    <property type="component" value="Unassembled WGS sequence"/>
</dbReference>
<keyword evidence="1 5" id="KW-0808">Transferase</keyword>
<protein>
    <recommendedName>
        <fullName evidence="5 7">Adenylate kinase</fullName>
        <shortName evidence="5">AK</shortName>
        <ecNumber evidence="5 7">2.7.4.3</ecNumber>
    </recommendedName>
    <alternativeName>
        <fullName evidence="5">ATP-AMP transphosphorylase</fullName>
    </alternativeName>
    <alternativeName>
        <fullName evidence="5">ATP:AMP phosphotransferase</fullName>
    </alternativeName>
    <alternativeName>
        <fullName evidence="5">Adenylate monophosphate kinase</fullName>
    </alternativeName>
</protein>
<evidence type="ECO:0000313" key="8">
    <source>
        <dbReference type="EMBL" id="OGH66201.1"/>
    </source>
</evidence>
<dbReference type="GO" id="GO:0044209">
    <property type="term" value="P:AMP salvage"/>
    <property type="evidence" value="ECO:0007669"/>
    <property type="project" value="UniProtKB-UniRule"/>
</dbReference>
<evidence type="ECO:0000256" key="2">
    <source>
        <dbReference type="ARBA" id="ARBA00022727"/>
    </source>
</evidence>
<dbReference type="InterPro" id="IPR006259">
    <property type="entry name" value="Adenyl_kin_sub"/>
</dbReference>
<keyword evidence="5 7" id="KW-0067">ATP-binding</keyword>
<comment type="subcellular location">
    <subcellularLocation>
        <location evidence="5 7">Cytoplasm</location>
    </subcellularLocation>
</comment>
<proteinExistence type="inferred from homology"/>
<keyword evidence="3 5" id="KW-0547">Nucleotide-binding</keyword>